<dbReference type="EMBL" id="BLKM01012976">
    <property type="protein sequence ID" value="GFG38007.1"/>
    <property type="molecule type" value="Genomic_DNA"/>
</dbReference>
<proteinExistence type="predicted"/>
<dbReference type="InParanoid" id="A0A6L2Q8C6"/>
<evidence type="ECO:0000313" key="2">
    <source>
        <dbReference type="Proteomes" id="UP000502823"/>
    </source>
</evidence>
<gene>
    <name evidence="1" type="ORF">Cfor_08884</name>
</gene>
<organism evidence="1 2">
    <name type="scientific">Coptotermes formosanus</name>
    <name type="common">Formosan subterranean termite</name>
    <dbReference type="NCBI Taxonomy" id="36987"/>
    <lineage>
        <taxon>Eukaryota</taxon>
        <taxon>Metazoa</taxon>
        <taxon>Ecdysozoa</taxon>
        <taxon>Arthropoda</taxon>
        <taxon>Hexapoda</taxon>
        <taxon>Insecta</taxon>
        <taxon>Pterygota</taxon>
        <taxon>Neoptera</taxon>
        <taxon>Polyneoptera</taxon>
        <taxon>Dictyoptera</taxon>
        <taxon>Blattodea</taxon>
        <taxon>Blattoidea</taxon>
        <taxon>Termitoidae</taxon>
        <taxon>Rhinotermitidae</taxon>
        <taxon>Coptotermes</taxon>
    </lineage>
</organism>
<dbReference type="AlphaFoldDB" id="A0A6L2Q8C6"/>
<keyword evidence="2" id="KW-1185">Reference proteome</keyword>
<evidence type="ECO:0000313" key="1">
    <source>
        <dbReference type="EMBL" id="GFG38007.1"/>
    </source>
</evidence>
<protein>
    <submittedName>
        <fullName evidence="1">Uncharacterized protein</fullName>
    </submittedName>
</protein>
<sequence>MVSCLEQHNGLQLTDAVPSIVEVLNMNCTVLKSLNVNSLIQIGYYVLQDANVQRKETNEYISTLVAVLMNSAANENKEERALRENFLFAVWCKTDTLSLPLHLHEQLTIEWKLYLQQLLLNLIFKCHANHGSQDQQYFVNIFASPDIIFFLNVCRRSPLIFQATIMTFTTFLINKKGCSIIRSLMKEFVKLVECYSKEKLSSLFPPQYKSLVSFLQQAPHFSSSDSNALELLIKTFKDDKYSGVAFVSCFPVWLPLLVKYYSQKYNKDFFSDFHF</sequence>
<accession>A0A6L2Q8C6</accession>
<comment type="caution">
    <text evidence="1">The sequence shown here is derived from an EMBL/GenBank/DDBJ whole genome shotgun (WGS) entry which is preliminary data.</text>
</comment>
<name>A0A6L2Q8C6_COPFO</name>
<dbReference type="OrthoDB" id="10353373at2759"/>
<reference evidence="2" key="1">
    <citation type="submission" date="2020-01" db="EMBL/GenBank/DDBJ databases">
        <title>Draft genome sequence of the Termite Coptotermes fromosanus.</title>
        <authorList>
            <person name="Itakura S."/>
            <person name="Yosikawa Y."/>
            <person name="Umezawa K."/>
        </authorList>
    </citation>
    <scope>NUCLEOTIDE SEQUENCE [LARGE SCALE GENOMIC DNA]</scope>
</reference>
<dbReference type="Proteomes" id="UP000502823">
    <property type="component" value="Unassembled WGS sequence"/>
</dbReference>